<dbReference type="PROSITE" id="PS51192">
    <property type="entry name" value="HELICASE_ATP_BIND_1"/>
    <property type="match status" value="1"/>
</dbReference>
<evidence type="ECO:0000259" key="7">
    <source>
        <dbReference type="PROSITE" id="PS51192"/>
    </source>
</evidence>
<dbReference type="RefSeq" id="WP_118365645.1">
    <property type="nucleotide sequence ID" value="NZ_QRPK01000031.1"/>
</dbReference>
<dbReference type="CDD" id="cd00268">
    <property type="entry name" value="DEADc"/>
    <property type="match status" value="1"/>
</dbReference>
<keyword evidence="3 10" id="KW-0347">Helicase</keyword>
<dbReference type="PROSITE" id="PS51195">
    <property type="entry name" value="Q_MOTIF"/>
    <property type="match status" value="1"/>
</dbReference>
<dbReference type="InterPro" id="IPR027417">
    <property type="entry name" value="P-loop_NTPase"/>
</dbReference>
<dbReference type="PANTHER" id="PTHR47959">
    <property type="entry name" value="ATP-DEPENDENT RNA HELICASE RHLE-RELATED"/>
    <property type="match status" value="1"/>
</dbReference>
<accession>A0A415PBC5</accession>
<dbReference type="InterPro" id="IPR005580">
    <property type="entry name" value="DbpA/CsdA_RNA-bd_dom"/>
</dbReference>
<dbReference type="SUPFAM" id="SSF52540">
    <property type="entry name" value="P-loop containing nucleoside triphosphate hydrolases"/>
    <property type="match status" value="1"/>
</dbReference>
<dbReference type="OrthoDB" id="9805696at2"/>
<dbReference type="GO" id="GO:0003676">
    <property type="term" value="F:nucleic acid binding"/>
    <property type="evidence" value="ECO:0007669"/>
    <property type="project" value="InterPro"/>
</dbReference>
<dbReference type="InterPro" id="IPR050079">
    <property type="entry name" value="DEAD_box_RNA_helicase"/>
</dbReference>
<dbReference type="SMART" id="SM00487">
    <property type="entry name" value="DEXDc"/>
    <property type="match status" value="1"/>
</dbReference>
<dbReference type="GO" id="GO:0005829">
    <property type="term" value="C:cytosol"/>
    <property type="evidence" value="ECO:0007669"/>
    <property type="project" value="TreeGrafter"/>
</dbReference>
<dbReference type="GO" id="GO:0005524">
    <property type="term" value="F:ATP binding"/>
    <property type="evidence" value="ECO:0007669"/>
    <property type="project" value="UniProtKB-KW"/>
</dbReference>
<dbReference type="EMBL" id="QRPK01000031">
    <property type="protein sequence ID" value="RHM10041.1"/>
    <property type="molecule type" value="Genomic_DNA"/>
</dbReference>
<comment type="similarity">
    <text evidence="5">Belongs to the DEAD box helicase family.</text>
</comment>
<dbReference type="SMART" id="SM00490">
    <property type="entry name" value="HELICc"/>
    <property type="match status" value="1"/>
</dbReference>
<dbReference type="Pfam" id="PF03880">
    <property type="entry name" value="DbpA"/>
    <property type="match status" value="1"/>
</dbReference>
<protein>
    <submittedName>
        <fullName evidence="10">ATP-dependent helicase</fullName>
    </submittedName>
</protein>
<evidence type="ECO:0000259" key="8">
    <source>
        <dbReference type="PROSITE" id="PS51194"/>
    </source>
</evidence>
<dbReference type="Gene3D" id="3.30.70.330">
    <property type="match status" value="1"/>
</dbReference>
<proteinExistence type="inferred from homology"/>
<comment type="caution">
    <text evidence="10">The sequence shown here is derived from an EMBL/GenBank/DDBJ whole genome shotgun (WGS) entry which is preliminary data.</text>
</comment>
<evidence type="ECO:0000259" key="9">
    <source>
        <dbReference type="PROSITE" id="PS51195"/>
    </source>
</evidence>
<feature type="short sequence motif" description="Q motif" evidence="6">
    <location>
        <begin position="1"/>
        <end position="29"/>
    </location>
</feature>
<evidence type="ECO:0000256" key="4">
    <source>
        <dbReference type="ARBA" id="ARBA00022840"/>
    </source>
</evidence>
<dbReference type="InterPro" id="IPR001650">
    <property type="entry name" value="Helicase_C-like"/>
</dbReference>
<evidence type="ECO:0000256" key="5">
    <source>
        <dbReference type="ARBA" id="ARBA00038437"/>
    </source>
</evidence>
<evidence type="ECO:0000256" key="2">
    <source>
        <dbReference type="ARBA" id="ARBA00022801"/>
    </source>
</evidence>
<organism evidence="10 11">
    <name type="scientific">Amedibacillus dolichus</name>
    <dbReference type="NCBI Taxonomy" id="31971"/>
    <lineage>
        <taxon>Bacteria</taxon>
        <taxon>Bacillati</taxon>
        <taxon>Bacillota</taxon>
        <taxon>Erysipelotrichia</taxon>
        <taxon>Erysipelotrichales</taxon>
        <taxon>Erysipelotrichaceae</taxon>
        <taxon>Amedibacillus</taxon>
    </lineage>
</organism>
<gene>
    <name evidence="10" type="ORF">DWZ83_06640</name>
</gene>
<dbReference type="InterPro" id="IPR014001">
    <property type="entry name" value="Helicase_ATP-bd"/>
</dbReference>
<keyword evidence="2" id="KW-0378">Hydrolase</keyword>
<feature type="domain" description="Helicase C-terminal" evidence="8">
    <location>
        <begin position="213"/>
        <end position="377"/>
    </location>
</feature>
<evidence type="ECO:0000313" key="10">
    <source>
        <dbReference type="EMBL" id="RHM10041.1"/>
    </source>
</evidence>
<dbReference type="InterPro" id="IPR011545">
    <property type="entry name" value="DEAD/DEAH_box_helicase_dom"/>
</dbReference>
<dbReference type="Gene3D" id="3.40.50.300">
    <property type="entry name" value="P-loop containing nucleotide triphosphate hydrolases"/>
    <property type="match status" value="2"/>
</dbReference>
<evidence type="ECO:0000256" key="1">
    <source>
        <dbReference type="ARBA" id="ARBA00022741"/>
    </source>
</evidence>
<evidence type="ECO:0000256" key="3">
    <source>
        <dbReference type="ARBA" id="ARBA00022806"/>
    </source>
</evidence>
<dbReference type="Pfam" id="PF00270">
    <property type="entry name" value="DEAD"/>
    <property type="match status" value="1"/>
</dbReference>
<dbReference type="InterPro" id="IPR014014">
    <property type="entry name" value="RNA_helicase_DEAD_Q_motif"/>
</dbReference>
<dbReference type="GO" id="GO:0003724">
    <property type="term" value="F:RNA helicase activity"/>
    <property type="evidence" value="ECO:0007669"/>
    <property type="project" value="InterPro"/>
</dbReference>
<keyword evidence="1" id="KW-0547">Nucleotide-binding</keyword>
<dbReference type="PROSITE" id="PS51194">
    <property type="entry name" value="HELICASE_CTER"/>
    <property type="match status" value="1"/>
</dbReference>
<dbReference type="InterPro" id="IPR012677">
    <property type="entry name" value="Nucleotide-bd_a/b_plait_sf"/>
</dbReference>
<dbReference type="Pfam" id="PF00271">
    <property type="entry name" value="Helicase_C"/>
    <property type="match status" value="1"/>
</dbReference>
<dbReference type="AlphaFoldDB" id="A0A415PBC5"/>
<dbReference type="Proteomes" id="UP000284868">
    <property type="component" value="Unassembled WGS sequence"/>
</dbReference>
<dbReference type="GO" id="GO:0016787">
    <property type="term" value="F:hydrolase activity"/>
    <property type="evidence" value="ECO:0007669"/>
    <property type="project" value="UniProtKB-KW"/>
</dbReference>
<sequence>MEFKDFGLEQGIMEALDILGYHKPFAVQEAVIPHLLAKQDVIVQAKTGSGKTASFAIPILQQLIWNEKLPQALILAPTRELAMQIQMEFDQIGAKKRIKSLAIYGKFPFRFQKQDLQQRTHVICATPGRILDHLREHTFDASSIRYVVIDEADIMLDMGFLDEVEAVLDYLPKKRTTALFSATMPKEIIQLANRFLHDPLSIAMEAKQDVHQNIEHYVYKLNQQDKETALLHLLGKETVESAILFVRTQERVESIYQVLKAHHIRVTKLHGGLLQEERLANLKAFRSGEKRILVASDVAARGIDIADISHVINVDFPDKKETYIHRLGRTARKDTSGKAISFITARDQEKLMQLEDYLGYSLSMRDASTELLTQDYDLSYLSQSSERKEDKGAALRKDVLRIYIGAGKAKKLRAGDIAGALCQLEGICFDDVGVIQVQEHHSYVDILHGKGEVALKSLKRIKGKEVRVEIAK</sequence>
<feature type="domain" description="DEAD-box RNA helicase Q" evidence="9">
    <location>
        <begin position="1"/>
        <end position="29"/>
    </location>
</feature>
<name>A0A415PBC5_9FIRM</name>
<keyword evidence="4" id="KW-0067">ATP-binding</keyword>
<dbReference type="InterPro" id="IPR044742">
    <property type="entry name" value="DEAD/DEAH_RhlB"/>
</dbReference>
<feature type="domain" description="Helicase ATP-binding" evidence="7">
    <location>
        <begin position="32"/>
        <end position="202"/>
    </location>
</feature>
<keyword evidence="11" id="KW-1185">Reference proteome</keyword>
<dbReference type="CDD" id="cd18787">
    <property type="entry name" value="SF2_C_DEAD"/>
    <property type="match status" value="1"/>
</dbReference>
<evidence type="ECO:0000313" key="11">
    <source>
        <dbReference type="Proteomes" id="UP000284868"/>
    </source>
</evidence>
<reference evidence="10 11" key="1">
    <citation type="submission" date="2018-08" db="EMBL/GenBank/DDBJ databases">
        <title>A genome reference for cultivated species of the human gut microbiota.</title>
        <authorList>
            <person name="Zou Y."/>
            <person name="Xue W."/>
            <person name="Luo G."/>
        </authorList>
    </citation>
    <scope>NUCLEOTIDE SEQUENCE [LARGE SCALE GENOMIC DNA]</scope>
    <source>
        <strain evidence="10 11">AF35-6BH</strain>
    </source>
</reference>
<evidence type="ECO:0000256" key="6">
    <source>
        <dbReference type="PROSITE-ProRule" id="PRU00552"/>
    </source>
</evidence>
<dbReference type="PANTHER" id="PTHR47959:SF1">
    <property type="entry name" value="ATP-DEPENDENT RNA HELICASE DBPA"/>
    <property type="match status" value="1"/>
</dbReference>